<gene>
    <name evidence="7" type="ORF">BSL78_06726</name>
</gene>
<accession>A0A2G8L7X0</accession>
<dbReference type="Pfam" id="PF00002">
    <property type="entry name" value="7tm_2"/>
    <property type="match status" value="1"/>
</dbReference>
<feature type="domain" description="G-protein coupled receptors family 2 profile 2" evidence="6">
    <location>
        <begin position="1"/>
        <end position="165"/>
    </location>
</feature>
<dbReference type="GO" id="GO:0004930">
    <property type="term" value="F:G protein-coupled receptor activity"/>
    <property type="evidence" value="ECO:0007669"/>
    <property type="project" value="InterPro"/>
</dbReference>
<evidence type="ECO:0000259" key="6">
    <source>
        <dbReference type="PROSITE" id="PS50261"/>
    </source>
</evidence>
<keyword evidence="8" id="KW-1185">Reference proteome</keyword>
<evidence type="ECO:0000313" key="8">
    <source>
        <dbReference type="Proteomes" id="UP000230750"/>
    </source>
</evidence>
<evidence type="ECO:0000256" key="1">
    <source>
        <dbReference type="ARBA" id="ARBA00004141"/>
    </source>
</evidence>
<dbReference type="PROSITE" id="PS50261">
    <property type="entry name" value="G_PROTEIN_RECEP_F2_4"/>
    <property type="match status" value="1"/>
</dbReference>
<feature type="transmembrane region" description="Helical" evidence="5">
    <location>
        <begin position="108"/>
        <end position="134"/>
    </location>
</feature>
<protein>
    <submittedName>
        <fullName evidence="7">Putative G-protein coupled receptor</fullName>
    </submittedName>
</protein>
<sequence>MTVEAVNMYFLFVKYERSNIPHFLPISLALAYGLPLAPVLTVFFLNKPCAYYRYSCFLPNEYFLYLGFLLWLFLLVTANVVIFIMVIRNVVFRPILSTNAQLHKRREILLRIQQFALFWILLGLSWIFGFLSILPNFQMQLFEILFCLLTSLQGFVLFIFICLKNPEVRQSFKVTNCLQSGVTSNETNSSSLPLIG</sequence>
<dbReference type="InterPro" id="IPR000832">
    <property type="entry name" value="GPCR_2_secretin-like"/>
</dbReference>
<dbReference type="GO" id="GO:0007166">
    <property type="term" value="P:cell surface receptor signaling pathway"/>
    <property type="evidence" value="ECO:0007669"/>
    <property type="project" value="InterPro"/>
</dbReference>
<keyword evidence="4 5" id="KW-0472">Membrane</keyword>
<proteinExistence type="predicted"/>
<keyword evidence="3 5" id="KW-1133">Transmembrane helix</keyword>
<dbReference type="PANTHER" id="PTHR47767">
    <property type="entry name" value="ADHESION G PROTEIN-COUPLED RECEPTOR G7"/>
    <property type="match status" value="1"/>
</dbReference>
<dbReference type="AlphaFoldDB" id="A0A2G8L7X0"/>
<organism evidence="7 8">
    <name type="scientific">Stichopus japonicus</name>
    <name type="common">Sea cucumber</name>
    <dbReference type="NCBI Taxonomy" id="307972"/>
    <lineage>
        <taxon>Eukaryota</taxon>
        <taxon>Metazoa</taxon>
        <taxon>Echinodermata</taxon>
        <taxon>Eleutherozoa</taxon>
        <taxon>Echinozoa</taxon>
        <taxon>Holothuroidea</taxon>
        <taxon>Aspidochirotacea</taxon>
        <taxon>Aspidochirotida</taxon>
        <taxon>Stichopodidae</taxon>
        <taxon>Apostichopus</taxon>
    </lineage>
</organism>
<dbReference type="InterPro" id="IPR017981">
    <property type="entry name" value="GPCR_2-like_7TM"/>
</dbReference>
<dbReference type="PANTHER" id="PTHR47767:SF2">
    <property type="entry name" value="GPS DOMAIN-CONTAINING PROTEIN"/>
    <property type="match status" value="1"/>
</dbReference>
<dbReference type="EMBL" id="MRZV01000178">
    <property type="protein sequence ID" value="PIK56352.1"/>
    <property type="molecule type" value="Genomic_DNA"/>
</dbReference>
<dbReference type="InterPro" id="IPR053066">
    <property type="entry name" value="ADGR_G7"/>
</dbReference>
<dbReference type="GO" id="GO:0016020">
    <property type="term" value="C:membrane"/>
    <property type="evidence" value="ECO:0007669"/>
    <property type="project" value="UniProtKB-SubCell"/>
</dbReference>
<comment type="caution">
    <text evidence="7">The sequence shown here is derived from an EMBL/GenBank/DDBJ whole genome shotgun (WGS) entry which is preliminary data.</text>
</comment>
<dbReference type="Proteomes" id="UP000230750">
    <property type="component" value="Unassembled WGS sequence"/>
</dbReference>
<dbReference type="OrthoDB" id="1100386at2759"/>
<feature type="transmembrane region" description="Helical" evidence="5">
    <location>
        <begin position="140"/>
        <end position="163"/>
    </location>
</feature>
<feature type="transmembrane region" description="Helical" evidence="5">
    <location>
        <begin position="23"/>
        <end position="45"/>
    </location>
</feature>
<evidence type="ECO:0000256" key="2">
    <source>
        <dbReference type="ARBA" id="ARBA00022692"/>
    </source>
</evidence>
<comment type="subcellular location">
    <subcellularLocation>
        <location evidence="1">Membrane</location>
        <topology evidence="1">Multi-pass membrane protein</topology>
    </subcellularLocation>
</comment>
<dbReference type="Gene3D" id="1.20.1070.10">
    <property type="entry name" value="Rhodopsin 7-helix transmembrane proteins"/>
    <property type="match status" value="1"/>
</dbReference>
<evidence type="ECO:0000256" key="4">
    <source>
        <dbReference type="ARBA" id="ARBA00023136"/>
    </source>
</evidence>
<feature type="transmembrane region" description="Helical" evidence="5">
    <location>
        <begin position="65"/>
        <end position="87"/>
    </location>
</feature>
<keyword evidence="7" id="KW-0675">Receptor</keyword>
<evidence type="ECO:0000313" key="7">
    <source>
        <dbReference type="EMBL" id="PIK56352.1"/>
    </source>
</evidence>
<keyword evidence="2 5" id="KW-0812">Transmembrane</keyword>
<name>A0A2G8L7X0_STIJA</name>
<reference evidence="7 8" key="1">
    <citation type="journal article" date="2017" name="PLoS Biol.">
        <title>The sea cucumber genome provides insights into morphological evolution and visceral regeneration.</title>
        <authorList>
            <person name="Zhang X."/>
            <person name="Sun L."/>
            <person name="Yuan J."/>
            <person name="Sun Y."/>
            <person name="Gao Y."/>
            <person name="Zhang L."/>
            <person name="Li S."/>
            <person name="Dai H."/>
            <person name="Hamel J.F."/>
            <person name="Liu C."/>
            <person name="Yu Y."/>
            <person name="Liu S."/>
            <person name="Lin W."/>
            <person name="Guo K."/>
            <person name="Jin S."/>
            <person name="Xu P."/>
            <person name="Storey K.B."/>
            <person name="Huan P."/>
            <person name="Zhang T."/>
            <person name="Zhou Y."/>
            <person name="Zhang J."/>
            <person name="Lin C."/>
            <person name="Li X."/>
            <person name="Xing L."/>
            <person name="Huo D."/>
            <person name="Sun M."/>
            <person name="Wang L."/>
            <person name="Mercier A."/>
            <person name="Li F."/>
            <person name="Yang H."/>
            <person name="Xiang J."/>
        </authorList>
    </citation>
    <scope>NUCLEOTIDE SEQUENCE [LARGE SCALE GENOMIC DNA]</scope>
    <source>
        <strain evidence="7">Shaxun</strain>
        <tissue evidence="7">Muscle</tissue>
    </source>
</reference>
<evidence type="ECO:0000256" key="3">
    <source>
        <dbReference type="ARBA" id="ARBA00022989"/>
    </source>
</evidence>
<evidence type="ECO:0000256" key="5">
    <source>
        <dbReference type="SAM" id="Phobius"/>
    </source>
</evidence>